<gene>
    <name evidence="1" type="ORF">BHU25_22200</name>
</gene>
<dbReference type="Proteomes" id="UP000285286">
    <property type="component" value="Unassembled WGS sequence"/>
</dbReference>
<sequence length="62" mass="7559">MNAFREYRRCNKYRLCLIDELHYQLNLAEPFEGARVRAARMRHLLKLFKYKRRAKGISLSRS</sequence>
<proteinExistence type="predicted"/>
<name>A0A423CZ00_9PSED</name>
<keyword evidence="2" id="KW-1185">Reference proteome</keyword>
<dbReference type="EMBL" id="MOAM01000035">
    <property type="protein sequence ID" value="ROL64595.1"/>
    <property type="molecule type" value="Genomic_DNA"/>
</dbReference>
<evidence type="ECO:0000313" key="2">
    <source>
        <dbReference type="Proteomes" id="UP000285286"/>
    </source>
</evidence>
<accession>A0A423CZ00</accession>
<dbReference type="RefSeq" id="WP_123567458.1">
    <property type="nucleotide sequence ID" value="NZ_MOAM01000035.1"/>
</dbReference>
<protein>
    <submittedName>
        <fullName evidence="1">Uncharacterized protein</fullName>
    </submittedName>
</protein>
<dbReference type="AlphaFoldDB" id="A0A423CZ00"/>
<comment type="caution">
    <text evidence="1">The sequence shown here is derived from an EMBL/GenBank/DDBJ whole genome shotgun (WGS) entry which is preliminary data.</text>
</comment>
<evidence type="ECO:0000313" key="1">
    <source>
        <dbReference type="EMBL" id="ROL64595.1"/>
    </source>
</evidence>
<reference evidence="1 2" key="1">
    <citation type="submission" date="2016-10" db="EMBL/GenBank/DDBJ databases">
        <title>Comparative genome analysis of multiple Pseudomonas spp. focuses on biocontrol and plant growth promoting traits.</title>
        <authorList>
            <person name="Tao X.-Y."/>
            <person name="Taylor C.G."/>
        </authorList>
    </citation>
    <scope>NUCLEOTIDE SEQUENCE [LARGE SCALE GENOMIC DNA]</scope>
    <source>
        <strain evidence="1 2">15D11</strain>
    </source>
</reference>
<organism evidence="1 2">
    <name type="scientific">Pseudomonas vranovensis</name>
    <dbReference type="NCBI Taxonomy" id="321661"/>
    <lineage>
        <taxon>Bacteria</taxon>
        <taxon>Pseudomonadati</taxon>
        <taxon>Pseudomonadota</taxon>
        <taxon>Gammaproteobacteria</taxon>
        <taxon>Pseudomonadales</taxon>
        <taxon>Pseudomonadaceae</taxon>
        <taxon>Pseudomonas</taxon>
    </lineage>
</organism>